<proteinExistence type="predicted"/>
<feature type="compositionally biased region" description="Low complexity" evidence="1">
    <location>
        <begin position="208"/>
        <end position="220"/>
    </location>
</feature>
<dbReference type="OrthoDB" id="5411518at2759"/>
<sequence length="508" mass="55910">MVMTVTTSTGNRVTMYCLGSLTFVPSEAVKDEQTHNQVLQRLAETNDFATAIRTWFHLSDDVNAPEADEYVYHAIASVKLSQVQRAVDVGGAKGMHGWYRLEGGDLLPPPPQADIESYISIFLPSTATASALTAFQSNAKRSSIRLRSATYLLSKRYIASDWHPLGNQLIIPKTKKDSKTPLPSNPYFDFWAWSCRNLEWCGPVPISSSASTSPPASNTTDEAKKDDSNDTTNKIILTNPRMSHHILPIFMHHFGCAVPSHESLSLLKLFARGRSIIDMGSGNGYWTFMLRQYLSLGPTSSQSQQKVYAVDNNQSEWRVMWIDDTIIADGVRWLSSPSPSSSSSSTSCPSKGGQDMVLLLVYPIVGGDSSAAGGKEGGFTRQLMKAYKGDTLAVVGTQNGNGYTGFKGVTMDEYMEREWKEEGWRKVVQCPLPSFAGKDEALFVFQRGEALGNSEEGLGAGSGKAKKKKRKSGKQKDVEVENQNGEDQRDGKEEEQAEEKKEKEGPNE</sequence>
<dbReference type="SUPFAM" id="SSF53335">
    <property type="entry name" value="S-adenosyl-L-methionine-dependent methyltransferases"/>
    <property type="match status" value="1"/>
</dbReference>
<feature type="compositionally biased region" description="Basic residues" evidence="1">
    <location>
        <begin position="464"/>
        <end position="473"/>
    </location>
</feature>
<evidence type="ECO:0000256" key="1">
    <source>
        <dbReference type="SAM" id="MobiDB-lite"/>
    </source>
</evidence>
<accession>Q6MV39</accession>
<feature type="region of interest" description="Disordered" evidence="1">
    <location>
        <begin position="453"/>
        <end position="508"/>
    </location>
</feature>
<reference evidence="2" key="2">
    <citation type="submission" date="2003-11" db="EMBL/GenBank/DDBJ databases">
        <authorList>
            <person name="German Neurospora genome project"/>
        </authorList>
    </citation>
    <scope>NUCLEOTIDE SEQUENCE</scope>
</reference>
<gene>
    <name evidence="2" type="primary">B16B8.010</name>
</gene>
<dbReference type="AlphaFoldDB" id="Q6MV39"/>
<reference evidence="2" key="1">
    <citation type="submission" date="2003-11" db="EMBL/GenBank/DDBJ databases">
        <authorList>
            <person name="Schulte U."/>
            <person name="Aign V."/>
            <person name="Hoheisel J."/>
            <person name="Brandt P."/>
            <person name="Fartmann B."/>
            <person name="Holland R."/>
            <person name="Nyakatura G."/>
            <person name="Mewes H.W."/>
            <person name="Mannhaupt G."/>
        </authorList>
    </citation>
    <scope>NUCLEOTIDE SEQUENCE</scope>
</reference>
<protein>
    <submittedName>
        <fullName evidence="2">Uncharacterized protein B16B8.010</fullName>
    </submittedName>
</protein>
<dbReference type="VEuPathDB" id="FungiDB:NCU02651"/>
<dbReference type="InterPro" id="IPR029063">
    <property type="entry name" value="SAM-dependent_MTases_sf"/>
</dbReference>
<evidence type="ECO:0000313" key="2">
    <source>
        <dbReference type="EMBL" id="CAE76461.1"/>
    </source>
</evidence>
<name>Q6MV39_NEUCS</name>
<dbReference type="PANTHER" id="PTHR39290">
    <property type="entry name" value="C3H1-TYPE DOMAIN-CONTAINING PROTEIN-RELATED"/>
    <property type="match status" value="1"/>
</dbReference>
<organism evidence="2">
    <name type="scientific">Neurospora crassa</name>
    <dbReference type="NCBI Taxonomy" id="5141"/>
    <lineage>
        <taxon>Eukaryota</taxon>
        <taxon>Fungi</taxon>
        <taxon>Dikarya</taxon>
        <taxon>Ascomycota</taxon>
        <taxon>Pezizomycotina</taxon>
        <taxon>Sordariomycetes</taxon>
        <taxon>Sordariomycetidae</taxon>
        <taxon>Sordariales</taxon>
        <taxon>Sordariaceae</taxon>
        <taxon>Neurospora</taxon>
    </lineage>
</organism>
<feature type="compositionally biased region" description="Basic and acidic residues" evidence="1">
    <location>
        <begin position="486"/>
        <end position="508"/>
    </location>
</feature>
<dbReference type="EMBL" id="BX842634">
    <property type="protein sequence ID" value="CAE76461.1"/>
    <property type="molecule type" value="Genomic_DNA"/>
</dbReference>
<dbReference type="PANTHER" id="PTHR39290:SF6">
    <property type="entry name" value="S-ADENOSYL-L-METHIONINE-DEPENDENT METHYLTRANSFERASES SUPERFAMILY PROTEIN"/>
    <property type="match status" value="1"/>
</dbReference>
<feature type="region of interest" description="Disordered" evidence="1">
    <location>
        <begin position="208"/>
        <end position="233"/>
    </location>
</feature>